<accession>A0A4Y2SZA5</accession>
<protein>
    <submittedName>
        <fullName evidence="1">Uncharacterized protein</fullName>
    </submittedName>
</protein>
<comment type="caution">
    <text evidence="1">The sequence shown here is derived from an EMBL/GenBank/DDBJ whole genome shotgun (WGS) entry which is preliminary data.</text>
</comment>
<sequence>MLPCAQEGFAFKDRASLVPRPDTSLKIRRVGDLMHAESVSSRVSCLFMSQTGKRLHDALLTLFTWVPNPFHDYLPYAELCFRVNLVFVDKFSCRCGVEV</sequence>
<gene>
    <name evidence="1" type="ORF">AVEN_61760_1</name>
</gene>
<dbReference type="AlphaFoldDB" id="A0A4Y2SZA5"/>
<proteinExistence type="predicted"/>
<dbReference type="EMBL" id="BGPR01025081">
    <property type="protein sequence ID" value="GBN93694.1"/>
    <property type="molecule type" value="Genomic_DNA"/>
</dbReference>
<evidence type="ECO:0000313" key="1">
    <source>
        <dbReference type="EMBL" id="GBN93694.1"/>
    </source>
</evidence>
<evidence type="ECO:0000313" key="2">
    <source>
        <dbReference type="Proteomes" id="UP000499080"/>
    </source>
</evidence>
<name>A0A4Y2SZA5_ARAVE</name>
<reference evidence="1 2" key="1">
    <citation type="journal article" date="2019" name="Sci. Rep.">
        <title>Orb-weaving spider Araneus ventricosus genome elucidates the spidroin gene catalogue.</title>
        <authorList>
            <person name="Kono N."/>
            <person name="Nakamura H."/>
            <person name="Ohtoshi R."/>
            <person name="Moran D.A.P."/>
            <person name="Shinohara A."/>
            <person name="Yoshida Y."/>
            <person name="Fujiwara M."/>
            <person name="Mori M."/>
            <person name="Tomita M."/>
            <person name="Arakawa K."/>
        </authorList>
    </citation>
    <scope>NUCLEOTIDE SEQUENCE [LARGE SCALE GENOMIC DNA]</scope>
</reference>
<dbReference type="Proteomes" id="UP000499080">
    <property type="component" value="Unassembled WGS sequence"/>
</dbReference>
<keyword evidence="2" id="KW-1185">Reference proteome</keyword>
<organism evidence="1 2">
    <name type="scientific">Araneus ventricosus</name>
    <name type="common">Orbweaver spider</name>
    <name type="synonym">Epeira ventricosa</name>
    <dbReference type="NCBI Taxonomy" id="182803"/>
    <lineage>
        <taxon>Eukaryota</taxon>
        <taxon>Metazoa</taxon>
        <taxon>Ecdysozoa</taxon>
        <taxon>Arthropoda</taxon>
        <taxon>Chelicerata</taxon>
        <taxon>Arachnida</taxon>
        <taxon>Araneae</taxon>
        <taxon>Araneomorphae</taxon>
        <taxon>Entelegynae</taxon>
        <taxon>Araneoidea</taxon>
        <taxon>Araneidae</taxon>
        <taxon>Araneus</taxon>
    </lineage>
</organism>